<name>A0ABY1ML54_9PROT</name>
<dbReference type="Proteomes" id="UP000193925">
    <property type="component" value="Chromosome AFERRI"/>
</dbReference>
<accession>A0ABY1ML54</accession>
<organism evidence="1 2">
    <name type="scientific">Acidithiobacillus ferrivorans</name>
    <dbReference type="NCBI Taxonomy" id="160808"/>
    <lineage>
        <taxon>Bacteria</taxon>
        <taxon>Pseudomonadati</taxon>
        <taxon>Pseudomonadota</taxon>
        <taxon>Acidithiobacillia</taxon>
        <taxon>Acidithiobacillales</taxon>
        <taxon>Acidithiobacillaceae</taxon>
        <taxon>Acidithiobacillus</taxon>
    </lineage>
</organism>
<dbReference type="EMBL" id="LT841305">
    <property type="protein sequence ID" value="SMH64000.1"/>
    <property type="molecule type" value="Genomic_DNA"/>
</dbReference>
<evidence type="ECO:0000313" key="2">
    <source>
        <dbReference type="Proteomes" id="UP000193925"/>
    </source>
</evidence>
<proteinExistence type="predicted"/>
<reference evidence="1 2" key="1">
    <citation type="submission" date="2017-03" db="EMBL/GenBank/DDBJ databases">
        <authorList>
            <person name="Regsiter A."/>
            <person name="William W."/>
        </authorList>
    </citation>
    <scope>NUCLEOTIDE SEQUENCE [LARGE SCALE GENOMIC DNA]</scope>
    <source>
        <strain evidence="1">PRJEB5721</strain>
    </source>
</reference>
<evidence type="ECO:0000313" key="1">
    <source>
        <dbReference type="EMBL" id="SMH64000.1"/>
    </source>
</evidence>
<sequence>MIAAHDAGCLDAGHGNGEPDAVGEVAAVRDRANHWQLGRLVELGRRHDKHGTAAVLLAPFGRIK</sequence>
<protein>
    <submittedName>
        <fullName evidence="1">Uncharacterized protein</fullName>
    </submittedName>
</protein>
<keyword evidence="2" id="KW-1185">Reference proteome</keyword>
<gene>
    <name evidence="1" type="ORF">AFERRI_10033</name>
</gene>